<dbReference type="PRINTS" id="PR00598">
    <property type="entry name" value="HTHMARR"/>
</dbReference>
<dbReference type="InterPro" id="IPR000835">
    <property type="entry name" value="HTH_MarR-typ"/>
</dbReference>
<evidence type="ECO:0000259" key="4">
    <source>
        <dbReference type="PROSITE" id="PS50995"/>
    </source>
</evidence>
<dbReference type="PROSITE" id="PS01117">
    <property type="entry name" value="HTH_MARR_1"/>
    <property type="match status" value="1"/>
</dbReference>
<dbReference type="Gene3D" id="1.10.10.10">
    <property type="entry name" value="Winged helix-like DNA-binding domain superfamily/Winged helix DNA-binding domain"/>
    <property type="match status" value="1"/>
</dbReference>
<proteinExistence type="predicted"/>
<evidence type="ECO:0000256" key="2">
    <source>
        <dbReference type="ARBA" id="ARBA00023125"/>
    </source>
</evidence>
<evidence type="ECO:0000256" key="3">
    <source>
        <dbReference type="ARBA" id="ARBA00023163"/>
    </source>
</evidence>
<dbReference type="GO" id="GO:0006950">
    <property type="term" value="P:response to stress"/>
    <property type="evidence" value="ECO:0007669"/>
    <property type="project" value="TreeGrafter"/>
</dbReference>
<dbReference type="AlphaFoldDB" id="A0A3L6ZT08"/>
<dbReference type="PANTHER" id="PTHR33164">
    <property type="entry name" value="TRANSCRIPTIONAL REGULATOR, MARR FAMILY"/>
    <property type="match status" value="1"/>
</dbReference>
<dbReference type="Pfam" id="PF12802">
    <property type="entry name" value="MarR_2"/>
    <property type="match status" value="1"/>
</dbReference>
<organism evidence="5 6">
    <name type="scientific">Mycetocola reblochoni</name>
    <dbReference type="NCBI Taxonomy" id="331618"/>
    <lineage>
        <taxon>Bacteria</taxon>
        <taxon>Bacillati</taxon>
        <taxon>Actinomycetota</taxon>
        <taxon>Actinomycetes</taxon>
        <taxon>Micrococcales</taxon>
        <taxon>Microbacteriaceae</taxon>
        <taxon>Mycetocola</taxon>
    </lineage>
</organism>
<dbReference type="PANTHER" id="PTHR33164:SF57">
    <property type="entry name" value="MARR-FAMILY TRANSCRIPTIONAL REGULATOR"/>
    <property type="match status" value="1"/>
</dbReference>
<dbReference type="GO" id="GO:0003677">
    <property type="term" value="F:DNA binding"/>
    <property type="evidence" value="ECO:0007669"/>
    <property type="project" value="UniProtKB-KW"/>
</dbReference>
<keyword evidence="3" id="KW-0804">Transcription</keyword>
<dbReference type="SMART" id="SM00347">
    <property type="entry name" value="HTH_MARR"/>
    <property type="match status" value="1"/>
</dbReference>
<dbReference type="InterPro" id="IPR039422">
    <property type="entry name" value="MarR/SlyA-like"/>
</dbReference>
<dbReference type="Proteomes" id="UP000275395">
    <property type="component" value="Unassembled WGS sequence"/>
</dbReference>
<dbReference type="InterPro" id="IPR023187">
    <property type="entry name" value="Tscrpt_reg_MarR-type_CS"/>
</dbReference>
<sequence>MTTPPPSAARGSGPVDAWESLFRAQVHVMRELAQDFPIGSVTLSEYDVLFTLSRYPGRTARLRDITGQVFLSQPSVSRMVDRLVGRGLVSKGQDPHDGRSAIVTMTEQGVHEFRAAAVKHSRTISEIMTAALTPDDMSELARITAKLHRNGPGEPTA</sequence>
<dbReference type="RefSeq" id="WP_087136404.1">
    <property type="nucleotide sequence ID" value="NZ_JBQDRQ010000011.1"/>
</dbReference>
<keyword evidence="1" id="KW-0805">Transcription regulation</keyword>
<keyword evidence="2" id="KW-0238">DNA-binding</keyword>
<dbReference type="PROSITE" id="PS50995">
    <property type="entry name" value="HTH_MARR_2"/>
    <property type="match status" value="1"/>
</dbReference>
<dbReference type="InterPro" id="IPR036390">
    <property type="entry name" value="WH_DNA-bd_sf"/>
</dbReference>
<dbReference type="InterPro" id="IPR036388">
    <property type="entry name" value="WH-like_DNA-bd_sf"/>
</dbReference>
<comment type="caution">
    <text evidence="5">The sequence shown here is derived from an EMBL/GenBank/DDBJ whole genome shotgun (WGS) entry which is preliminary data.</text>
</comment>
<dbReference type="SUPFAM" id="SSF46785">
    <property type="entry name" value="Winged helix' DNA-binding domain"/>
    <property type="match status" value="1"/>
</dbReference>
<gene>
    <name evidence="5" type="ORF">D9V30_00515</name>
</gene>
<evidence type="ECO:0000313" key="6">
    <source>
        <dbReference type="Proteomes" id="UP000275395"/>
    </source>
</evidence>
<name>A0A3L6ZT08_9MICO</name>
<dbReference type="EMBL" id="RCUW01000001">
    <property type="protein sequence ID" value="RLP70949.1"/>
    <property type="molecule type" value="Genomic_DNA"/>
</dbReference>
<reference evidence="5 6" key="1">
    <citation type="submission" date="2018-10" db="EMBL/GenBank/DDBJ databases">
        <authorList>
            <person name="Li J."/>
        </authorList>
    </citation>
    <scope>NUCLEOTIDE SEQUENCE [LARGE SCALE GENOMIC DNA]</scope>
    <source>
        <strain evidence="5 6">JCM 30549</strain>
    </source>
</reference>
<feature type="domain" description="HTH marR-type" evidence="4">
    <location>
        <begin position="18"/>
        <end position="149"/>
    </location>
</feature>
<accession>A0A3L6ZT08</accession>
<protein>
    <submittedName>
        <fullName evidence="5">MarR family transcriptional regulator</fullName>
    </submittedName>
</protein>
<evidence type="ECO:0000313" key="5">
    <source>
        <dbReference type="EMBL" id="RLP70949.1"/>
    </source>
</evidence>
<evidence type="ECO:0000256" key="1">
    <source>
        <dbReference type="ARBA" id="ARBA00023015"/>
    </source>
</evidence>
<dbReference type="GO" id="GO:0003700">
    <property type="term" value="F:DNA-binding transcription factor activity"/>
    <property type="evidence" value="ECO:0007669"/>
    <property type="project" value="InterPro"/>
</dbReference>